<keyword evidence="1" id="KW-1133">Transmembrane helix</keyword>
<evidence type="ECO:0000256" key="1">
    <source>
        <dbReference type="SAM" id="Phobius"/>
    </source>
</evidence>
<evidence type="ECO:0000313" key="3">
    <source>
        <dbReference type="Proteomes" id="UP000622317"/>
    </source>
</evidence>
<dbReference type="RefSeq" id="WP_191619704.1">
    <property type="nucleotide sequence ID" value="NZ_JACYFG010000061.1"/>
</dbReference>
<organism evidence="2 3">
    <name type="scientific">Pelagicoccus enzymogenes</name>
    <dbReference type="NCBI Taxonomy" id="2773457"/>
    <lineage>
        <taxon>Bacteria</taxon>
        <taxon>Pseudomonadati</taxon>
        <taxon>Verrucomicrobiota</taxon>
        <taxon>Opitutia</taxon>
        <taxon>Puniceicoccales</taxon>
        <taxon>Pelagicoccaceae</taxon>
        <taxon>Pelagicoccus</taxon>
    </lineage>
</organism>
<keyword evidence="1" id="KW-0812">Transmembrane</keyword>
<dbReference type="Proteomes" id="UP000622317">
    <property type="component" value="Unassembled WGS sequence"/>
</dbReference>
<accession>A0A927FE31</accession>
<feature type="transmembrane region" description="Helical" evidence="1">
    <location>
        <begin position="23"/>
        <end position="42"/>
    </location>
</feature>
<evidence type="ECO:0000313" key="2">
    <source>
        <dbReference type="EMBL" id="MBD5782635.1"/>
    </source>
</evidence>
<keyword evidence="1" id="KW-0472">Membrane</keyword>
<gene>
    <name evidence="2" type="ORF">IEN85_24275</name>
</gene>
<protein>
    <submittedName>
        <fullName evidence="2">Uncharacterized protein</fullName>
    </submittedName>
</protein>
<reference evidence="2" key="1">
    <citation type="submission" date="2020-09" db="EMBL/GenBank/DDBJ databases">
        <title>Pelagicoccus enzymogenes sp. nov. with an EPS production, isolated from marine sediment.</title>
        <authorList>
            <person name="Feng X."/>
        </authorList>
    </citation>
    <scope>NUCLEOTIDE SEQUENCE</scope>
    <source>
        <strain evidence="2">NFK12</strain>
    </source>
</reference>
<name>A0A927FE31_9BACT</name>
<dbReference type="EMBL" id="JACYFG010000061">
    <property type="protein sequence ID" value="MBD5782635.1"/>
    <property type="molecule type" value="Genomic_DNA"/>
</dbReference>
<comment type="caution">
    <text evidence="2">The sequence shown here is derived from an EMBL/GenBank/DDBJ whole genome shotgun (WGS) entry which is preliminary data.</text>
</comment>
<dbReference type="AlphaFoldDB" id="A0A927FE31"/>
<proteinExistence type="predicted"/>
<sequence>MSTPEKPEPKNQLPSGIADRKPWPMWPIALAIVAFIGVYTWINLEYRKEGKAFEPFQAMMDRKNAIVEKNFYEWYSIKTDRAPSAVTIDSPASSTSRAYEDALDLVIPEQLKYYMAGKPVLIPGFIKTECPDTLTPGEPLPIRIQVPAPLAQHELLHLLSFYKEGELFILATLYAEKMEDVDQSLLVGEPAPATFLIPTEPMAAETIKVSFINEDRLAQWEIQNLDPSKAVVEVEKSEPPQ</sequence>
<keyword evidence="3" id="KW-1185">Reference proteome</keyword>